<evidence type="ECO:0000313" key="3">
    <source>
        <dbReference type="Proteomes" id="UP001303473"/>
    </source>
</evidence>
<dbReference type="GO" id="GO:0031511">
    <property type="term" value="C:Mis6-Sim4 complex"/>
    <property type="evidence" value="ECO:0007669"/>
    <property type="project" value="InterPro"/>
</dbReference>
<reference evidence="3" key="1">
    <citation type="journal article" date="2023" name="Mol. Phylogenet. Evol.">
        <title>Genome-scale phylogeny and comparative genomics of the fungal order Sordariales.</title>
        <authorList>
            <person name="Hensen N."/>
            <person name="Bonometti L."/>
            <person name="Westerberg I."/>
            <person name="Brannstrom I.O."/>
            <person name="Guillou S."/>
            <person name="Cros-Aarteil S."/>
            <person name="Calhoun S."/>
            <person name="Haridas S."/>
            <person name="Kuo A."/>
            <person name="Mondo S."/>
            <person name="Pangilinan J."/>
            <person name="Riley R."/>
            <person name="LaButti K."/>
            <person name="Andreopoulos B."/>
            <person name="Lipzen A."/>
            <person name="Chen C."/>
            <person name="Yan M."/>
            <person name="Daum C."/>
            <person name="Ng V."/>
            <person name="Clum A."/>
            <person name="Steindorff A."/>
            <person name="Ohm R.A."/>
            <person name="Martin F."/>
            <person name="Silar P."/>
            <person name="Natvig D.O."/>
            <person name="Lalanne C."/>
            <person name="Gautier V."/>
            <person name="Ament-Velasquez S.L."/>
            <person name="Kruys A."/>
            <person name="Hutchinson M.I."/>
            <person name="Powell A.J."/>
            <person name="Barry K."/>
            <person name="Miller A.N."/>
            <person name="Grigoriev I.V."/>
            <person name="Debuchy R."/>
            <person name="Gladieux P."/>
            <person name="Hiltunen Thoren M."/>
            <person name="Johannesson H."/>
        </authorList>
    </citation>
    <scope>NUCLEOTIDE SEQUENCE [LARGE SCALE GENOMIC DNA]</scope>
    <source>
        <strain evidence="3">CBS 340.73</strain>
    </source>
</reference>
<name>A0AAN6NHM7_9PEZI</name>
<dbReference type="InterPro" id="IPR025207">
    <property type="entry name" value="Sim4_Fta4"/>
</dbReference>
<dbReference type="PANTHER" id="PTHR42040">
    <property type="entry name" value="INNER KINETOCHORE SUBUNIT FTA4"/>
    <property type="match status" value="1"/>
</dbReference>
<organism evidence="2 3">
    <name type="scientific">Diplogelasinospora grovesii</name>
    <dbReference type="NCBI Taxonomy" id="303347"/>
    <lineage>
        <taxon>Eukaryota</taxon>
        <taxon>Fungi</taxon>
        <taxon>Dikarya</taxon>
        <taxon>Ascomycota</taxon>
        <taxon>Pezizomycotina</taxon>
        <taxon>Sordariomycetes</taxon>
        <taxon>Sordariomycetidae</taxon>
        <taxon>Sordariales</taxon>
        <taxon>Diplogelasinosporaceae</taxon>
        <taxon>Diplogelasinospora</taxon>
    </lineage>
</organism>
<proteinExistence type="predicted"/>
<gene>
    <name evidence="2" type="ORF">QBC46DRAFT_63251</name>
</gene>
<dbReference type="EMBL" id="MU853753">
    <property type="protein sequence ID" value="KAK3945954.1"/>
    <property type="molecule type" value="Genomic_DNA"/>
</dbReference>
<accession>A0AAN6NHM7</accession>
<feature type="region of interest" description="Disordered" evidence="1">
    <location>
        <begin position="240"/>
        <end position="273"/>
    </location>
</feature>
<sequence>MAPPTVVQLKHDFLTSQTRILSQPLTPTRPWSNSNTSPESGDGLPEKAVEDALFKLNHRLQQHTRRVYPPQATRHVAEQIDALYRGSTSTTTADTDPLGDGRPSTSADLVNEEVITNLPANWSEISDARGEAETETYPAEAKRYAELVSQLQSLAAQRREKAARVARLRHMQGLLQPFKPPAATPDDDGDGDGGSSMGGGGGGGGGGVQENLVTRNGEVEAELQRMRVLLARVSGRVGQLSNRTTTTATKGGPSGTGTGGEEAMLVDHPDPVTADGRRKVQQLLEQF</sequence>
<protein>
    <submittedName>
        <fullName evidence="2">Kinetochore protein</fullName>
    </submittedName>
</protein>
<dbReference type="Pfam" id="PF13093">
    <property type="entry name" value="FTA4"/>
    <property type="match status" value="1"/>
</dbReference>
<feature type="region of interest" description="Disordered" evidence="1">
    <location>
        <begin position="85"/>
        <end position="106"/>
    </location>
</feature>
<keyword evidence="3" id="KW-1185">Reference proteome</keyword>
<feature type="compositionally biased region" description="Gly residues" evidence="1">
    <location>
        <begin position="192"/>
        <end position="208"/>
    </location>
</feature>
<dbReference type="AlphaFoldDB" id="A0AAN6NHM7"/>
<evidence type="ECO:0000256" key="1">
    <source>
        <dbReference type="SAM" id="MobiDB-lite"/>
    </source>
</evidence>
<evidence type="ECO:0000313" key="2">
    <source>
        <dbReference type="EMBL" id="KAK3945954.1"/>
    </source>
</evidence>
<comment type="caution">
    <text evidence="2">The sequence shown here is derived from an EMBL/GenBank/DDBJ whole genome shotgun (WGS) entry which is preliminary data.</text>
</comment>
<dbReference type="PANTHER" id="PTHR42040:SF1">
    <property type="entry name" value="INNER KINETOCHORE SUBUNIT FTA4"/>
    <property type="match status" value="1"/>
</dbReference>
<dbReference type="Proteomes" id="UP001303473">
    <property type="component" value="Unassembled WGS sequence"/>
</dbReference>
<feature type="region of interest" description="Disordered" evidence="1">
    <location>
        <begin position="18"/>
        <end position="45"/>
    </location>
</feature>
<feature type="compositionally biased region" description="Polar residues" evidence="1">
    <location>
        <begin position="18"/>
        <end position="39"/>
    </location>
</feature>
<feature type="region of interest" description="Disordered" evidence="1">
    <location>
        <begin position="172"/>
        <end position="211"/>
    </location>
</feature>